<evidence type="ECO:0000259" key="7">
    <source>
        <dbReference type="Pfam" id="PF25876"/>
    </source>
</evidence>
<dbReference type="PANTHER" id="PTHR30469:SF33">
    <property type="entry name" value="SLR1207 PROTEIN"/>
    <property type="match status" value="1"/>
</dbReference>
<feature type="domain" description="Multidrug resistance protein MdtA-like alpha-helical hairpin" evidence="7">
    <location>
        <begin position="112"/>
        <end position="187"/>
    </location>
</feature>
<accession>A0ABW3Z3I4</accession>
<evidence type="ECO:0000256" key="5">
    <source>
        <dbReference type="SAM" id="Coils"/>
    </source>
</evidence>
<evidence type="ECO:0000256" key="4">
    <source>
        <dbReference type="ARBA" id="ARBA00023054"/>
    </source>
</evidence>
<evidence type="ECO:0000313" key="10">
    <source>
        <dbReference type="EMBL" id="MFD1330759.1"/>
    </source>
</evidence>
<dbReference type="SUPFAM" id="SSF111369">
    <property type="entry name" value="HlyD-like secretion proteins"/>
    <property type="match status" value="1"/>
</dbReference>
<dbReference type="PANTHER" id="PTHR30469">
    <property type="entry name" value="MULTIDRUG RESISTANCE PROTEIN MDTA"/>
    <property type="match status" value="1"/>
</dbReference>
<keyword evidence="3" id="KW-0813">Transport</keyword>
<evidence type="ECO:0000256" key="3">
    <source>
        <dbReference type="ARBA" id="ARBA00022448"/>
    </source>
</evidence>
<dbReference type="InterPro" id="IPR006143">
    <property type="entry name" value="RND_pump_MFP"/>
</dbReference>
<sequence length="406" mass="42835">MAKARKSGRRWAVVVLALALAGGGWLFWTRASDAPVATVMTSPVSRADIDETVLASGVVKPVELVAVGAQASGRLVTLHATVGQAMKRGDLIAEIDSLTQQNALKTAQASVANVKAQKTEREATLAYAESALKRQENTLALRASSRDEYESALSTVRTTRAQIEALDAQIAEAEVAVATAEVNLGYARVTAPIDGVVLAVVTQQGQTVNAAQSAPTIVILGRTDVMRVRAEISEVDVTRVRAGQSVYFTVLGDPDRRYEARLAFIEPAPESITSDSSFSSSSSVSSSSSASSSSEAIYYNGVFDVPNPEGRLLTYMTAQVRIVIREARGVLAAPTAALTDRSAGDVYAVRVQTASGALERRRVRVGARDEANAEVLEGLTEGERVVTGEASATSTSGRRPGPPPMM</sequence>
<dbReference type="Pfam" id="PF25876">
    <property type="entry name" value="HH_MFP_RND"/>
    <property type="match status" value="1"/>
</dbReference>
<dbReference type="Pfam" id="PF25917">
    <property type="entry name" value="BSH_RND"/>
    <property type="match status" value="1"/>
</dbReference>
<dbReference type="Gene3D" id="2.40.50.100">
    <property type="match status" value="1"/>
</dbReference>
<evidence type="ECO:0000256" key="2">
    <source>
        <dbReference type="ARBA" id="ARBA00009477"/>
    </source>
</evidence>
<dbReference type="Proteomes" id="UP001597171">
    <property type="component" value="Unassembled WGS sequence"/>
</dbReference>
<dbReference type="InterPro" id="IPR058624">
    <property type="entry name" value="MdtA-like_HH"/>
</dbReference>
<organism evidence="10 11">
    <name type="scientific">Methylopila musalis</name>
    <dbReference type="NCBI Taxonomy" id="1134781"/>
    <lineage>
        <taxon>Bacteria</taxon>
        <taxon>Pseudomonadati</taxon>
        <taxon>Pseudomonadota</taxon>
        <taxon>Alphaproteobacteria</taxon>
        <taxon>Hyphomicrobiales</taxon>
        <taxon>Methylopilaceae</taxon>
        <taxon>Methylopila</taxon>
    </lineage>
</organism>
<feature type="region of interest" description="Disordered" evidence="6">
    <location>
        <begin position="271"/>
        <end position="290"/>
    </location>
</feature>
<feature type="region of interest" description="Disordered" evidence="6">
    <location>
        <begin position="383"/>
        <end position="406"/>
    </location>
</feature>
<dbReference type="Gene3D" id="2.40.420.20">
    <property type="match status" value="1"/>
</dbReference>
<reference evidence="11" key="1">
    <citation type="journal article" date="2019" name="Int. J. Syst. Evol. Microbiol.">
        <title>The Global Catalogue of Microorganisms (GCM) 10K type strain sequencing project: providing services to taxonomists for standard genome sequencing and annotation.</title>
        <authorList>
            <consortium name="The Broad Institute Genomics Platform"/>
            <consortium name="The Broad Institute Genome Sequencing Center for Infectious Disease"/>
            <person name="Wu L."/>
            <person name="Ma J."/>
        </authorList>
    </citation>
    <scope>NUCLEOTIDE SEQUENCE [LARGE SCALE GENOMIC DNA]</scope>
    <source>
        <strain evidence="11">CCUG 61696</strain>
    </source>
</reference>
<dbReference type="Gene3D" id="2.40.30.170">
    <property type="match status" value="1"/>
</dbReference>
<comment type="subcellular location">
    <subcellularLocation>
        <location evidence="1">Cell envelope</location>
    </subcellularLocation>
</comment>
<dbReference type="InterPro" id="IPR058625">
    <property type="entry name" value="MdtA-like_BSH"/>
</dbReference>
<name>A0ABW3Z3I4_9HYPH</name>
<keyword evidence="4 5" id="KW-0175">Coiled coil</keyword>
<dbReference type="Pfam" id="PF25967">
    <property type="entry name" value="RND-MFP_C"/>
    <property type="match status" value="1"/>
</dbReference>
<dbReference type="EMBL" id="JBHTMX010000005">
    <property type="protein sequence ID" value="MFD1330759.1"/>
    <property type="molecule type" value="Genomic_DNA"/>
</dbReference>
<feature type="domain" description="Multidrug resistance protein MdtA-like C-terminal permuted SH3" evidence="9">
    <location>
        <begin position="330"/>
        <end position="390"/>
    </location>
</feature>
<dbReference type="InterPro" id="IPR030190">
    <property type="entry name" value="MacA_alpha-hairpin_sf"/>
</dbReference>
<dbReference type="NCBIfam" id="TIGR01730">
    <property type="entry name" value="RND_mfp"/>
    <property type="match status" value="1"/>
</dbReference>
<feature type="domain" description="Multidrug resistance protein MdtA-like barrel-sandwich hybrid" evidence="8">
    <location>
        <begin position="64"/>
        <end position="219"/>
    </location>
</feature>
<evidence type="ECO:0000259" key="8">
    <source>
        <dbReference type="Pfam" id="PF25917"/>
    </source>
</evidence>
<keyword evidence="11" id="KW-1185">Reference proteome</keyword>
<evidence type="ECO:0000256" key="1">
    <source>
        <dbReference type="ARBA" id="ARBA00004196"/>
    </source>
</evidence>
<protein>
    <submittedName>
        <fullName evidence="10">Efflux RND transporter periplasmic adaptor subunit</fullName>
    </submittedName>
</protein>
<evidence type="ECO:0000313" key="11">
    <source>
        <dbReference type="Proteomes" id="UP001597171"/>
    </source>
</evidence>
<comment type="caution">
    <text evidence="10">The sequence shown here is derived from an EMBL/GenBank/DDBJ whole genome shotgun (WGS) entry which is preliminary data.</text>
</comment>
<evidence type="ECO:0000256" key="6">
    <source>
        <dbReference type="SAM" id="MobiDB-lite"/>
    </source>
</evidence>
<evidence type="ECO:0000259" key="9">
    <source>
        <dbReference type="Pfam" id="PF25967"/>
    </source>
</evidence>
<dbReference type="InterPro" id="IPR058627">
    <property type="entry name" value="MdtA-like_C"/>
</dbReference>
<dbReference type="Gene3D" id="6.10.140.1990">
    <property type="match status" value="1"/>
</dbReference>
<gene>
    <name evidence="10" type="ORF">ACFQ4O_01970</name>
</gene>
<comment type="similarity">
    <text evidence="2">Belongs to the membrane fusion protein (MFP) (TC 8.A.1) family.</text>
</comment>
<dbReference type="RefSeq" id="WP_378773952.1">
    <property type="nucleotide sequence ID" value="NZ_JBHTMX010000005.1"/>
</dbReference>
<proteinExistence type="inferred from homology"/>
<feature type="coiled-coil region" evidence="5">
    <location>
        <begin position="156"/>
        <end position="183"/>
    </location>
</feature>